<dbReference type="RefSeq" id="WP_379711695.1">
    <property type="nucleotide sequence ID" value="NZ_JBHTBS010000004.1"/>
</dbReference>
<dbReference type="EMBL" id="JBHTBS010000004">
    <property type="protein sequence ID" value="MFC7337432.1"/>
    <property type="molecule type" value="Genomic_DNA"/>
</dbReference>
<evidence type="ECO:0000313" key="3">
    <source>
        <dbReference type="Proteomes" id="UP001596472"/>
    </source>
</evidence>
<organism evidence="2 3">
    <name type="scientific">Haloferula chungangensis</name>
    <dbReference type="NCBI Taxonomy" id="1048331"/>
    <lineage>
        <taxon>Bacteria</taxon>
        <taxon>Pseudomonadati</taxon>
        <taxon>Verrucomicrobiota</taxon>
        <taxon>Verrucomicrobiia</taxon>
        <taxon>Verrucomicrobiales</taxon>
        <taxon>Verrucomicrobiaceae</taxon>
        <taxon>Haloferula</taxon>
    </lineage>
</organism>
<feature type="transmembrane region" description="Helical" evidence="1">
    <location>
        <begin position="151"/>
        <end position="174"/>
    </location>
</feature>
<name>A0ABW2L524_9BACT</name>
<proteinExistence type="predicted"/>
<reference evidence="3" key="1">
    <citation type="journal article" date="2019" name="Int. J. Syst. Evol. Microbiol.">
        <title>The Global Catalogue of Microorganisms (GCM) 10K type strain sequencing project: providing services to taxonomists for standard genome sequencing and annotation.</title>
        <authorList>
            <consortium name="The Broad Institute Genomics Platform"/>
            <consortium name="The Broad Institute Genome Sequencing Center for Infectious Disease"/>
            <person name="Wu L."/>
            <person name="Ma J."/>
        </authorList>
    </citation>
    <scope>NUCLEOTIDE SEQUENCE [LARGE SCALE GENOMIC DNA]</scope>
    <source>
        <strain evidence="3">CGMCC 4.1467</strain>
    </source>
</reference>
<protein>
    <submittedName>
        <fullName evidence="2">Uncharacterized protein</fullName>
    </submittedName>
</protein>
<feature type="transmembrane region" description="Helical" evidence="1">
    <location>
        <begin position="195"/>
        <end position="221"/>
    </location>
</feature>
<evidence type="ECO:0000256" key="1">
    <source>
        <dbReference type="SAM" id="Phobius"/>
    </source>
</evidence>
<keyword evidence="1" id="KW-0472">Membrane</keyword>
<feature type="transmembrane region" description="Helical" evidence="1">
    <location>
        <begin position="227"/>
        <end position="247"/>
    </location>
</feature>
<feature type="transmembrane region" description="Helical" evidence="1">
    <location>
        <begin position="119"/>
        <end position="145"/>
    </location>
</feature>
<comment type="caution">
    <text evidence="2">The sequence shown here is derived from an EMBL/GenBank/DDBJ whole genome shotgun (WGS) entry which is preliminary data.</text>
</comment>
<keyword evidence="1" id="KW-1133">Transmembrane helix</keyword>
<keyword evidence="1" id="KW-0812">Transmembrane</keyword>
<feature type="transmembrane region" description="Helical" evidence="1">
    <location>
        <begin position="39"/>
        <end position="63"/>
    </location>
</feature>
<gene>
    <name evidence="2" type="ORF">ACFQY0_09620</name>
</gene>
<sequence length="313" mass="33053">MKIWIKRMLPLVAVGMLLVGFGSQLPAAAASAANANGLLLLAVFAGLVVYTWFNASIWSDVLAGLGENPGRVKATRLWIRSEVMKWLPGGIWGYASRVVKAPEIGVERSVAGASLVAELLLTIAAWSVLALVGLIGSGRLLAGLIELPDAAVVQVAALLGVAACVVVLVFRGRLWRAIVGRLAPLRERSWKASSLLRAFASYLGLCLFHAALLQVLVLAFLPESEGLTFFATVDGMAWLIGFFAIGVPGGIGVREAGMAWLLGQVMPMPEAVAIAVSWRALQLAAEMSVLAGTFLIRPLRPFGTCLDASRAGL</sequence>
<accession>A0ABW2L524</accession>
<evidence type="ECO:0000313" key="2">
    <source>
        <dbReference type="EMBL" id="MFC7337432.1"/>
    </source>
</evidence>
<dbReference type="Proteomes" id="UP001596472">
    <property type="component" value="Unassembled WGS sequence"/>
</dbReference>
<keyword evidence="3" id="KW-1185">Reference proteome</keyword>